<evidence type="ECO:0000313" key="4">
    <source>
        <dbReference type="EMBL" id="CAB4223393.1"/>
    </source>
</evidence>
<dbReference type="EMBL" id="LR796815">
    <property type="protein sequence ID" value="CAB4168111.1"/>
    <property type="molecule type" value="Genomic_DNA"/>
</dbReference>
<sequence length="189" mass="22637">MNIFYLDKDVYKCAKMHVDKHCVKMILEYAQLLSTAHRLLDGRCDTQIANGRKYTSWTFPDYRNELLYKATHINHPSAVWVRESRANYKWLWKLLEALCSEYTYRYSKVHKVQREGLLEELRFVPGNMCVLPEFTEPPCCMPDDCKVGRRGYVIDCDWNVIESYRNYYKVCKSHMFVWKNRVQPVWVDA</sequence>
<name>A0A6J5Q2U9_9CAUD</name>
<dbReference type="EMBL" id="LR796944">
    <property type="protein sequence ID" value="CAB4176967.1"/>
    <property type="molecule type" value="Genomic_DNA"/>
</dbReference>
<dbReference type="EMBL" id="LR796858">
    <property type="protein sequence ID" value="CAB4170554.1"/>
    <property type="molecule type" value="Genomic_DNA"/>
</dbReference>
<organism evidence="3">
    <name type="scientific">uncultured Caudovirales phage</name>
    <dbReference type="NCBI Taxonomy" id="2100421"/>
    <lineage>
        <taxon>Viruses</taxon>
        <taxon>Duplodnaviria</taxon>
        <taxon>Heunggongvirae</taxon>
        <taxon>Uroviricota</taxon>
        <taxon>Caudoviricetes</taxon>
        <taxon>Peduoviridae</taxon>
        <taxon>Maltschvirus</taxon>
        <taxon>Maltschvirus maltsch</taxon>
    </lineage>
</organism>
<evidence type="ECO:0000313" key="2">
    <source>
        <dbReference type="EMBL" id="CAB4170554.1"/>
    </source>
</evidence>
<evidence type="ECO:0000313" key="3">
    <source>
        <dbReference type="EMBL" id="CAB4176967.1"/>
    </source>
</evidence>
<accession>A0A6J5Q2U9</accession>
<protein>
    <submittedName>
        <fullName evidence="3">Uncharacterized protein</fullName>
    </submittedName>
</protein>
<evidence type="ECO:0000313" key="1">
    <source>
        <dbReference type="EMBL" id="CAB4168111.1"/>
    </source>
</evidence>
<reference evidence="3" key="1">
    <citation type="submission" date="2020-05" db="EMBL/GenBank/DDBJ databases">
        <authorList>
            <person name="Chiriac C."/>
            <person name="Salcher M."/>
            <person name="Ghai R."/>
            <person name="Kavagutti S V."/>
        </authorList>
    </citation>
    <scope>NUCLEOTIDE SEQUENCE</scope>
</reference>
<gene>
    <name evidence="4" type="ORF">UFOVP1666_192</name>
    <name evidence="1" type="ORF">UFOVP867_147</name>
    <name evidence="2" type="ORF">UFOVP913_51</name>
    <name evidence="3" type="ORF">UFOVP993_104</name>
</gene>
<proteinExistence type="predicted"/>
<dbReference type="EMBL" id="LR797534">
    <property type="protein sequence ID" value="CAB4223393.1"/>
    <property type="molecule type" value="Genomic_DNA"/>
</dbReference>